<evidence type="ECO:0000313" key="1">
    <source>
        <dbReference type="EMBL" id="SBR53989.1"/>
    </source>
</evidence>
<protein>
    <submittedName>
        <fullName evidence="1">Limbic system-associated membrane protein</fullName>
    </submittedName>
</protein>
<sequence>QLLNAGFFAWKCKACLRRFSCKITVILKMEFHILSVYLCHAPMPYLCTCQDQQATKIYIYLHLNYIHIIIKDVSYPEATVYVCQALKLHTGGN</sequence>
<dbReference type="AlphaFoldDB" id="A0A1A8MCC3"/>
<name>A0A1A8MCC3_9TELE</name>
<proteinExistence type="predicted"/>
<reference evidence="1" key="2">
    <citation type="submission" date="2016-06" db="EMBL/GenBank/DDBJ databases">
        <title>The genome of a short-lived fish provides insights into sex chromosome evolution and the genetic control of aging.</title>
        <authorList>
            <person name="Reichwald K."/>
            <person name="Felder M."/>
            <person name="Petzold A."/>
            <person name="Koch P."/>
            <person name="Groth M."/>
            <person name="Platzer M."/>
        </authorList>
    </citation>
    <scope>NUCLEOTIDE SEQUENCE</scope>
    <source>
        <tissue evidence="1">Brain</tissue>
    </source>
</reference>
<feature type="non-terminal residue" evidence="1">
    <location>
        <position position="93"/>
    </location>
</feature>
<feature type="non-terminal residue" evidence="1">
    <location>
        <position position="1"/>
    </location>
</feature>
<organism evidence="1">
    <name type="scientific">Nothobranchius pienaari</name>
    <dbReference type="NCBI Taxonomy" id="704102"/>
    <lineage>
        <taxon>Eukaryota</taxon>
        <taxon>Metazoa</taxon>
        <taxon>Chordata</taxon>
        <taxon>Craniata</taxon>
        <taxon>Vertebrata</taxon>
        <taxon>Euteleostomi</taxon>
        <taxon>Actinopterygii</taxon>
        <taxon>Neopterygii</taxon>
        <taxon>Teleostei</taxon>
        <taxon>Neoteleostei</taxon>
        <taxon>Acanthomorphata</taxon>
        <taxon>Ovalentaria</taxon>
        <taxon>Atherinomorphae</taxon>
        <taxon>Cyprinodontiformes</taxon>
        <taxon>Nothobranchiidae</taxon>
        <taxon>Nothobranchius</taxon>
    </lineage>
</organism>
<gene>
    <name evidence="1" type="primary">LSAMP</name>
</gene>
<dbReference type="EMBL" id="HAEF01012830">
    <property type="protein sequence ID" value="SBR53989.1"/>
    <property type="molecule type" value="Transcribed_RNA"/>
</dbReference>
<accession>A0A1A8MCC3</accession>
<reference evidence="1" key="1">
    <citation type="submission" date="2016-05" db="EMBL/GenBank/DDBJ databases">
        <authorList>
            <person name="Lavstsen T."/>
            <person name="Jespersen J.S."/>
        </authorList>
    </citation>
    <scope>NUCLEOTIDE SEQUENCE</scope>
    <source>
        <tissue evidence="1">Brain</tissue>
    </source>
</reference>